<name>A0A024FZV3_9STRA</name>
<dbReference type="GO" id="GO:0016787">
    <property type="term" value="F:hydrolase activity"/>
    <property type="evidence" value="ECO:0007669"/>
    <property type="project" value="UniProtKB-KW"/>
</dbReference>
<evidence type="ECO:0000256" key="2">
    <source>
        <dbReference type="ARBA" id="ARBA00022801"/>
    </source>
</evidence>
<dbReference type="SUPFAM" id="SSF56784">
    <property type="entry name" value="HAD-like"/>
    <property type="match status" value="1"/>
</dbReference>
<keyword evidence="3" id="KW-0460">Magnesium</keyword>
<dbReference type="EMBL" id="CAIX01000004">
    <property type="protein sequence ID" value="CCI39907.1"/>
    <property type="molecule type" value="Genomic_DNA"/>
</dbReference>
<sequence length="398" mass="45261">MAIKHLICALLPFVCNGKSKERLFMDKIKDTGSKTFFKQVFDKIRQKSNPQGEEEKPLVAIFDMDGTLGSASLLSPVLAYQIQNLKFAFDSEDVDDVFGFALANQDCVPTLINFGMKKSILFKDVVSKIRTTLEKYPLGLKSPTPVLDSDKEEFGAYVSFWQRVAYDHMKHRKHCEYLATTIKHRVLYKMDLTARKTILEFVLNTDLKGKDYDSYQNDFLGTERIRVIRPAVYEEQKALIKALIEQNVTPYVISTTPKYYLKFLINKFELDINLEHVFGSATLAESDGKDLTAVDRDVLRGFGHAANGRGKVEIIQARMEGKKPVFVAGDSMGDFEMLTHVLDEGGFALIQQGKPVDDRLIKLVENTNKDKEIKRAHIQNVDLKVVKWIRDMKGSSKQ</sequence>
<dbReference type="PANTHER" id="PTHR43344:SF13">
    <property type="entry name" value="PHOSPHATASE RV3661-RELATED"/>
    <property type="match status" value="1"/>
</dbReference>
<evidence type="ECO:0000256" key="1">
    <source>
        <dbReference type="ARBA" id="ARBA00022723"/>
    </source>
</evidence>
<gene>
    <name evidence="4" type="ORF">BN9_006910</name>
</gene>
<evidence type="ECO:0000256" key="3">
    <source>
        <dbReference type="ARBA" id="ARBA00022842"/>
    </source>
</evidence>
<dbReference type="InParanoid" id="A0A024FZV3"/>
<dbReference type="InterPro" id="IPR023214">
    <property type="entry name" value="HAD_sf"/>
</dbReference>
<dbReference type="PANTHER" id="PTHR43344">
    <property type="entry name" value="PHOSPHOSERINE PHOSPHATASE"/>
    <property type="match status" value="1"/>
</dbReference>
<keyword evidence="5" id="KW-1185">Reference proteome</keyword>
<comment type="caution">
    <text evidence="4">The sequence shown here is derived from an EMBL/GenBank/DDBJ whole genome shotgun (WGS) entry which is preliminary data.</text>
</comment>
<organism evidence="4 5">
    <name type="scientific">Albugo candida</name>
    <dbReference type="NCBI Taxonomy" id="65357"/>
    <lineage>
        <taxon>Eukaryota</taxon>
        <taxon>Sar</taxon>
        <taxon>Stramenopiles</taxon>
        <taxon>Oomycota</taxon>
        <taxon>Peronosporomycetes</taxon>
        <taxon>Albuginales</taxon>
        <taxon>Albuginaceae</taxon>
        <taxon>Albugo</taxon>
    </lineage>
</organism>
<dbReference type="GO" id="GO:0046872">
    <property type="term" value="F:metal ion binding"/>
    <property type="evidence" value="ECO:0007669"/>
    <property type="project" value="UniProtKB-KW"/>
</dbReference>
<dbReference type="Proteomes" id="UP000053237">
    <property type="component" value="Unassembled WGS sequence"/>
</dbReference>
<keyword evidence="2" id="KW-0378">Hydrolase</keyword>
<evidence type="ECO:0000313" key="5">
    <source>
        <dbReference type="Proteomes" id="UP000053237"/>
    </source>
</evidence>
<protein>
    <recommendedName>
        <fullName evidence="6">Haloacid dehalogenase-like hydrolase</fullName>
    </recommendedName>
</protein>
<keyword evidence="1" id="KW-0479">Metal-binding</keyword>
<proteinExistence type="predicted"/>
<dbReference type="AlphaFoldDB" id="A0A024FZV3"/>
<reference evidence="4 5" key="1">
    <citation type="submission" date="2012-05" db="EMBL/GenBank/DDBJ databases">
        <title>Recombination and specialization in a pathogen metapopulation.</title>
        <authorList>
            <person name="Gardiner A."/>
            <person name="Kemen E."/>
            <person name="Schultz-Larsen T."/>
            <person name="MacLean D."/>
            <person name="Van Oosterhout C."/>
            <person name="Jones J.D.G."/>
        </authorList>
    </citation>
    <scope>NUCLEOTIDE SEQUENCE [LARGE SCALE GENOMIC DNA]</scope>
    <source>
        <strain evidence="4 5">Ac Nc2</strain>
    </source>
</reference>
<dbReference type="InterPro" id="IPR036412">
    <property type="entry name" value="HAD-like_sf"/>
</dbReference>
<dbReference type="Gene3D" id="3.40.50.1000">
    <property type="entry name" value="HAD superfamily/HAD-like"/>
    <property type="match status" value="1"/>
</dbReference>
<dbReference type="InterPro" id="IPR050582">
    <property type="entry name" value="HAD-like_SerB"/>
</dbReference>
<evidence type="ECO:0000313" key="4">
    <source>
        <dbReference type="EMBL" id="CCI39907.1"/>
    </source>
</evidence>
<accession>A0A024FZV3</accession>
<evidence type="ECO:0008006" key="6">
    <source>
        <dbReference type="Google" id="ProtNLM"/>
    </source>
</evidence>
<dbReference type="Pfam" id="PF12710">
    <property type="entry name" value="HAD"/>
    <property type="match status" value="1"/>
</dbReference>